<keyword evidence="2" id="KW-1185">Reference proteome</keyword>
<comment type="caution">
    <text evidence="1">The sequence shown here is derived from an EMBL/GenBank/DDBJ whole genome shotgun (WGS) entry which is preliminary data.</text>
</comment>
<dbReference type="Proteomes" id="UP001177021">
    <property type="component" value="Unassembled WGS sequence"/>
</dbReference>
<reference evidence="1" key="1">
    <citation type="submission" date="2023-10" db="EMBL/GenBank/DDBJ databases">
        <authorList>
            <person name="Rodriguez Cubillos JULIANA M."/>
            <person name="De Vega J."/>
        </authorList>
    </citation>
    <scope>NUCLEOTIDE SEQUENCE</scope>
</reference>
<organism evidence="1 2">
    <name type="scientific">Trifolium pratense</name>
    <name type="common">Red clover</name>
    <dbReference type="NCBI Taxonomy" id="57577"/>
    <lineage>
        <taxon>Eukaryota</taxon>
        <taxon>Viridiplantae</taxon>
        <taxon>Streptophyta</taxon>
        <taxon>Embryophyta</taxon>
        <taxon>Tracheophyta</taxon>
        <taxon>Spermatophyta</taxon>
        <taxon>Magnoliopsida</taxon>
        <taxon>eudicotyledons</taxon>
        <taxon>Gunneridae</taxon>
        <taxon>Pentapetalae</taxon>
        <taxon>rosids</taxon>
        <taxon>fabids</taxon>
        <taxon>Fabales</taxon>
        <taxon>Fabaceae</taxon>
        <taxon>Papilionoideae</taxon>
        <taxon>50 kb inversion clade</taxon>
        <taxon>NPAAA clade</taxon>
        <taxon>Hologalegina</taxon>
        <taxon>IRL clade</taxon>
        <taxon>Trifolieae</taxon>
        <taxon>Trifolium</taxon>
    </lineage>
</organism>
<evidence type="ECO:0000313" key="2">
    <source>
        <dbReference type="Proteomes" id="UP001177021"/>
    </source>
</evidence>
<dbReference type="EMBL" id="CASHSV030000311">
    <property type="protein sequence ID" value="CAJ2660506.1"/>
    <property type="molecule type" value="Genomic_DNA"/>
</dbReference>
<gene>
    <name evidence="1" type="ORF">MILVUS5_LOCUS26449</name>
</gene>
<sequence length="158" mass="18713">MKNMETTSPSKHDGRRTKAIDENSDSFSKIKMEEKVIKKLNHDICDFTERITEKLSKRDYLESVLRRLISYRRCSPHKYRVEEKEKILRDLYMALDELNFMSNKTANGEWFVEKLAKNLHGSKSIAEEKKILRDIKIQQKEKDVASFKSLEVLKEMVI</sequence>
<proteinExistence type="predicted"/>
<name>A0ACB0KTQ9_TRIPR</name>
<evidence type="ECO:0000313" key="1">
    <source>
        <dbReference type="EMBL" id="CAJ2660506.1"/>
    </source>
</evidence>
<protein>
    <submittedName>
        <fullName evidence="1">Uncharacterized protein</fullName>
    </submittedName>
</protein>
<accession>A0ACB0KTQ9</accession>